<dbReference type="GO" id="GO:0006355">
    <property type="term" value="P:regulation of DNA-templated transcription"/>
    <property type="evidence" value="ECO:0007669"/>
    <property type="project" value="InterPro"/>
</dbReference>
<evidence type="ECO:0000256" key="11">
    <source>
        <dbReference type="ARBA" id="ARBA00041175"/>
    </source>
</evidence>
<feature type="domain" description="PRD" evidence="15">
    <location>
        <begin position="184"/>
        <end position="283"/>
    </location>
</feature>
<evidence type="ECO:0000256" key="4">
    <source>
        <dbReference type="ARBA" id="ARBA00022490"/>
    </source>
</evidence>
<dbReference type="InterPro" id="IPR002178">
    <property type="entry name" value="PTS_EIIA_type-2_dom"/>
</dbReference>
<dbReference type="PROSITE" id="PS00372">
    <property type="entry name" value="PTS_EIIA_TYPE_2_HIS"/>
    <property type="match status" value="1"/>
</dbReference>
<feature type="domain" description="PTS EIIA type-2" evidence="13">
    <location>
        <begin position="539"/>
        <end position="679"/>
    </location>
</feature>
<dbReference type="CDD" id="cd00211">
    <property type="entry name" value="PTS_IIA_fru"/>
    <property type="match status" value="1"/>
</dbReference>
<accession>A0A558AT05</accession>
<dbReference type="GO" id="GO:0009401">
    <property type="term" value="P:phosphoenolpyruvate-dependent sugar phosphotransferase system"/>
    <property type="evidence" value="ECO:0007669"/>
    <property type="project" value="UniProtKB-KW"/>
</dbReference>
<evidence type="ECO:0000256" key="12">
    <source>
        <dbReference type="ARBA" id="ARBA00042072"/>
    </source>
</evidence>
<keyword evidence="5" id="KW-0597">Phosphoprotein</keyword>
<evidence type="ECO:0000259" key="14">
    <source>
        <dbReference type="PROSITE" id="PS51099"/>
    </source>
</evidence>
<proteinExistence type="predicted"/>
<dbReference type="PANTHER" id="PTHR36203:SF1">
    <property type="entry name" value="ASCORBATE-SPECIFIC PTS SYSTEM EIIA COMPONENT"/>
    <property type="match status" value="1"/>
</dbReference>
<dbReference type="InterPro" id="IPR011608">
    <property type="entry name" value="PRD"/>
</dbReference>
<evidence type="ECO:0000259" key="15">
    <source>
        <dbReference type="PROSITE" id="PS51372"/>
    </source>
</evidence>
<comment type="caution">
    <text evidence="16">The sequence shown here is derived from an EMBL/GenBank/DDBJ whole genome shotgun (WGS) entry which is preliminary data.</text>
</comment>
<evidence type="ECO:0000256" key="9">
    <source>
        <dbReference type="ARBA" id="ARBA00023159"/>
    </source>
</evidence>
<feature type="domain" description="PRD" evidence="15">
    <location>
        <begin position="287"/>
        <end position="394"/>
    </location>
</feature>
<dbReference type="InterPro" id="IPR013011">
    <property type="entry name" value="PTS_EIIB_2"/>
</dbReference>
<comment type="subunit">
    <text evidence="2">Homodimer or homotrimer. Seems to be a monomer when not phosphorylated.</text>
</comment>
<keyword evidence="3" id="KW-0813">Transport</keyword>
<dbReference type="AlphaFoldDB" id="A0A558AT05"/>
<dbReference type="CDD" id="cd05568">
    <property type="entry name" value="PTS_IIB_bgl_like"/>
    <property type="match status" value="1"/>
</dbReference>
<dbReference type="GO" id="GO:0005737">
    <property type="term" value="C:cytoplasm"/>
    <property type="evidence" value="ECO:0007669"/>
    <property type="project" value="UniProtKB-SubCell"/>
</dbReference>
<evidence type="ECO:0000256" key="1">
    <source>
        <dbReference type="ARBA" id="ARBA00004496"/>
    </source>
</evidence>
<evidence type="ECO:0000256" key="6">
    <source>
        <dbReference type="ARBA" id="ARBA00022679"/>
    </source>
</evidence>
<dbReference type="SUPFAM" id="SSF63520">
    <property type="entry name" value="PTS-regulatory domain, PRD"/>
    <property type="match status" value="2"/>
</dbReference>
<organism evidence="16 17">
    <name type="scientific">Salinicoccus cyprini</name>
    <dbReference type="NCBI Taxonomy" id="2493691"/>
    <lineage>
        <taxon>Bacteria</taxon>
        <taxon>Bacillati</taxon>
        <taxon>Bacillota</taxon>
        <taxon>Bacilli</taxon>
        <taxon>Bacillales</taxon>
        <taxon>Staphylococcaceae</taxon>
        <taxon>Salinicoccus</taxon>
    </lineage>
</organism>
<comment type="function">
    <text evidence="10">The phosphoenolpyruvate-dependent sugar phosphotransferase system (sugar PTS), a major carbohydrate active transport system, catalyzes the phosphorylation of incoming sugar substrates concomitantly with their translocation across the cell membrane. The enzyme II UlaABC PTS system is involved in ascorbate transport.</text>
</comment>
<keyword evidence="17" id="KW-1185">Reference proteome</keyword>
<dbReference type="PROSITE" id="PS51372">
    <property type="entry name" value="PRD_2"/>
    <property type="match status" value="2"/>
</dbReference>
<dbReference type="Proteomes" id="UP000315103">
    <property type="component" value="Unassembled WGS sequence"/>
</dbReference>
<dbReference type="Gene3D" id="1.10.10.10">
    <property type="entry name" value="Winged helix-like DNA-binding domain superfamily/Winged helix DNA-binding domain"/>
    <property type="match status" value="1"/>
</dbReference>
<dbReference type="Gene3D" id="3.40.930.10">
    <property type="entry name" value="Mannitol-specific EII, Chain A"/>
    <property type="match status" value="1"/>
</dbReference>
<feature type="domain" description="PTS EIIB type-2" evidence="14">
    <location>
        <begin position="399"/>
        <end position="486"/>
    </location>
</feature>
<comment type="subcellular location">
    <subcellularLocation>
        <location evidence="1">Cytoplasm</location>
    </subcellularLocation>
</comment>
<dbReference type="InterPro" id="IPR016152">
    <property type="entry name" value="PTrfase/Anion_transptr"/>
</dbReference>
<reference evidence="16 17" key="1">
    <citation type="submission" date="2019-07" db="EMBL/GenBank/DDBJ databases">
        <title>Salinicoccus cyprini sp. nov., isolated from gastro-intestinal tract of mirror carp, Cyprinus carpio var. specularis, collected from Gobind Sagar Reservoir, Himachal Pradesh, India.</title>
        <authorList>
            <person name="Talwar C."/>
            <person name="Singh A.K."/>
            <person name="Lal R."/>
            <person name="Negi R.K."/>
        </authorList>
    </citation>
    <scope>NUCLEOTIDE SEQUENCE [LARGE SCALE GENOMIC DNA]</scope>
    <source>
        <strain evidence="16 17">CT19</strain>
    </source>
</reference>
<dbReference type="PANTHER" id="PTHR36203">
    <property type="entry name" value="ASCORBATE-SPECIFIC PTS SYSTEM EIIA COMPONENT"/>
    <property type="match status" value="1"/>
</dbReference>
<keyword evidence="6" id="KW-0808">Transferase</keyword>
<name>A0A558AT05_9STAP</name>
<evidence type="ECO:0000256" key="3">
    <source>
        <dbReference type="ARBA" id="ARBA00022448"/>
    </source>
</evidence>
<evidence type="ECO:0000313" key="16">
    <source>
        <dbReference type="EMBL" id="TVT27403.1"/>
    </source>
</evidence>
<dbReference type="InterPro" id="IPR007737">
    <property type="entry name" value="Mga_HTH"/>
</dbReference>
<evidence type="ECO:0000256" key="10">
    <source>
        <dbReference type="ARBA" id="ARBA00037387"/>
    </source>
</evidence>
<protein>
    <recommendedName>
        <fullName evidence="11">Ascorbate-specific PTS system EIIA component</fullName>
    </recommendedName>
    <alternativeName>
        <fullName evidence="12">Ascorbate-specific phosphotransferase enzyme IIA component</fullName>
    </alternativeName>
</protein>
<dbReference type="SUPFAM" id="SSF55804">
    <property type="entry name" value="Phoshotransferase/anion transport protein"/>
    <property type="match status" value="1"/>
</dbReference>
<evidence type="ECO:0000256" key="5">
    <source>
        <dbReference type="ARBA" id="ARBA00022553"/>
    </source>
</evidence>
<dbReference type="PROSITE" id="PS51099">
    <property type="entry name" value="PTS_EIIB_TYPE_2"/>
    <property type="match status" value="1"/>
</dbReference>
<sequence>MQLDERSVSILDELLKSPGVTSKELEQKYNLTRRQFGYSFKKINEFIASKNLPSIERNSQGNFIINQAVITNLRDDHEVSAAETNIYSEHQRQYMILLMLLGSREELSLNHFALELDVSRNTILNDFKKVRELASDYSLEIKYSRIDGYFIEGEEFHIRKLLFNVLDTLVQMNGGEERIRSLVGIDEDELAEIASRIESVEQKLNLKFTDEKVLIMPFDLLLVLRRIRQGNTIESFKIGFKEISHTKEFQAAEEILHDTDISEQERLFITLHLLSTNVYWADRLTEESIPHLKQALEDMLTIFENTACITLQERDELLDKLLLHMTPAYYRIKYHLTEVGDVKSFILQDYKELFHLIGQSTVPLKALIGTRIPENEIAYLTMLLGGWMRRQGESLRQKTKAIVVCPKGVSVSRLMFTELKELFPEFVFLDSLSVREFYEYTLDFDIIFSPVFLETEKKLFLASSYLKQEEKNRLRRQVMLEVQGYTAHEINVEEIMEIVRKHADVKNENQLSKDLQRYISNENSKDAGHNGAASYTLDELITADRISLAQSVPSFEAGIRQCAAPLIDSGHIEQRYVEKMVEQNTEDNAYIILGEGVAIPHAAPEDGVNTVSMSLLKVDAGIEFAGAVIHVIVVIAAVDKEQHLKALLQLKDLAQSKNGRKALFDAQTDEEICKVLQKHSVE</sequence>
<evidence type="ECO:0000256" key="2">
    <source>
        <dbReference type="ARBA" id="ARBA00011798"/>
    </source>
</evidence>
<dbReference type="Gene3D" id="1.10.1790.10">
    <property type="entry name" value="PRD domain"/>
    <property type="match status" value="1"/>
</dbReference>
<dbReference type="InterPro" id="IPR051351">
    <property type="entry name" value="Ascorbate-PTS_EIIA_comp"/>
</dbReference>
<dbReference type="InterPro" id="IPR036634">
    <property type="entry name" value="PRD_sf"/>
</dbReference>
<keyword evidence="9" id="KW-0010">Activator</keyword>
<evidence type="ECO:0000259" key="13">
    <source>
        <dbReference type="PROSITE" id="PS51094"/>
    </source>
</evidence>
<evidence type="ECO:0000313" key="17">
    <source>
        <dbReference type="Proteomes" id="UP000315103"/>
    </source>
</evidence>
<dbReference type="PROSITE" id="PS51094">
    <property type="entry name" value="PTS_EIIA_TYPE_2"/>
    <property type="match status" value="1"/>
</dbReference>
<dbReference type="EMBL" id="VMSJ01000004">
    <property type="protein sequence ID" value="TVT27403.1"/>
    <property type="molecule type" value="Genomic_DNA"/>
</dbReference>
<dbReference type="InterPro" id="IPR036388">
    <property type="entry name" value="WH-like_DNA-bd_sf"/>
</dbReference>
<dbReference type="Pfam" id="PF00359">
    <property type="entry name" value="PTS_EIIA_2"/>
    <property type="match status" value="1"/>
</dbReference>
<keyword evidence="4" id="KW-0963">Cytoplasm</keyword>
<dbReference type="GO" id="GO:0008982">
    <property type="term" value="F:protein-N(PI)-phosphohistidine-sugar phosphotransferase activity"/>
    <property type="evidence" value="ECO:0007669"/>
    <property type="project" value="InterPro"/>
</dbReference>
<dbReference type="OrthoDB" id="369398at2"/>
<dbReference type="Pfam" id="PF00874">
    <property type="entry name" value="PRD"/>
    <property type="match status" value="2"/>
</dbReference>
<dbReference type="RefSeq" id="WP_145289583.1">
    <property type="nucleotide sequence ID" value="NZ_VMSJ01000004.1"/>
</dbReference>
<keyword evidence="7" id="KW-0598">Phosphotransferase system</keyword>
<gene>
    <name evidence="16" type="ORF">FO441_10210</name>
</gene>
<dbReference type="GO" id="GO:0016301">
    <property type="term" value="F:kinase activity"/>
    <property type="evidence" value="ECO:0007669"/>
    <property type="project" value="UniProtKB-KW"/>
</dbReference>
<dbReference type="Pfam" id="PF05043">
    <property type="entry name" value="Mga"/>
    <property type="match status" value="1"/>
</dbReference>
<evidence type="ECO:0000256" key="8">
    <source>
        <dbReference type="ARBA" id="ARBA00022777"/>
    </source>
</evidence>
<keyword evidence="8" id="KW-0418">Kinase</keyword>
<evidence type="ECO:0000256" key="7">
    <source>
        <dbReference type="ARBA" id="ARBA00022683"/>
    </source>
</evidence>